<evidence type="ECO:0000256" key="2">
    <source>
        <dbReference type="ARBA" id="ARBA00022741"/>
    </source>
</evidence>
<evidence type="ECO:0000259" key="7">
    <source>
        <dbReference type="Pfam" id="PF00350"/>
    </source>
</evidence>
<evidence type="ECO:0000256" key="4">
    <source>
        <dbReference type="ARBA" id="ARBA00023134"/>
    </source>
</evidence>
<feature type="coiled-coil region" evidence="6">
    <location>
        <begin position="157"/>
        <end position="199"/>
    </location>
</feature>
<dbReference type="GO" id="GO:0008053">
    <property type="term" value="P:mitochondrial fusion"/>
    <property type="evidence" value="ECO:0007669"/>
    <property type="project" value="TreeGrafter"/>
</dbReference>
<reference evidence="8 9" key="1">
    <citation type="submission" date="2015-09" db="EMBL/GenBank/DDBJ databases">
        <authorList>
            <consortium name="Pathogen Informatics"/>
        </authorList>
    </citation>
    <scope>NUCLEOTIDE SEQUENCE [LARGE SCALE GENOMIC DNA]</scope>
    <source>
        <strain evidence="8 9">2789STDY5608828</strain>
    </source>
</reference>
<proteinExistence type="predicted"/>
<evidence type="ECO:0000313" key="8">
    <source>
        <dbReference type="EMBL" id="CUN33882.1"/>
    </source>
</evidence>
<protein>
    <submittedName>
        <fullName evidence="8">GTPase Era</fullName>
    </submittedName>
</protein>
<evidence type="ECO:0000313" key="9">
    <source>
        <dbReference type="Proteomes" id="UP000095546"/>
    </source>
</evidence>
<dbReference type="AlphaFoldDB" id="A0A173W2Y4"/>
<dbReference type="SUPFAM" id="SSF52540">
    <property type="entry name" value="P-loop containing nucleoside triphosphate hydrolases"/>
    <property type="match status" value="1"/>
</dbReference>
<evidence type="ECO:0000256" key="3">
    <source>
        <dbReference type="ARBA" id="ARBA00022801"/>
    </source>
</evidence>
<dbReference type="EMBL" id="CYYU01000001">
    <property type="protein sequence ID" value="CUN33882.1"/>
    <property type="molecule type" value="Genomic_DNA"/>
</dbReference>
<name>A0A173W2Y4_9FIRM</name>
<dbReference type="PANTHER" id="PTHR10465:SF0">
    <property type="entry name" value="SARCALUMENIN"/>
    <property type="match status" value="1"/>
</dbReference>
<keyword evidence="9" id="KW-1185">Reference proteome</keyword>
<sequence>MGKVQDSTAEAILAFYVHVRQKYDEELRPYTKQHLKNELSDIMHLLKSMDTKSEEKGIILREWMKHELSQLQIVFDKNEDLDRPFRLFVIGTGKVGKSTFINSLVGEKVAEVDYLPKTWRIDIFTHDEGQSIEVGFANGYHEKMTEDRIRPLLENIDKRAEANISQITRRIKEVKKDKNLTKEEQKEQEEMIIESYERDDVVTHVIWPISNAPFLNDFDLVDTPGMNQILYNHKIKREALAYYREADGILWLLPADNLSDKCTYEDVQSMNEIYPQKSADAIAVLNHFDYVPEKEVDDVCREANRLYGNYFREIFPYSAKIVYDRITEGKTSEEAEKLKSEIHQVFYRKAQESKIKDLDNLLKEEQKKTTFFLRRKARHLREKYNSCNQIEKDWKNQLEVEKDRFLDNIHVYLSAEIEQVYKRARDNEKILENMDETTREEYIRNDILKYNKLKNKIQSLQGNFTTYLYNSAKDFCQNYVYIMKGEKALDIEQVDFSVICQFNKAKVFSALSRLVEPFDLKTGFSSKMTDAINHIFSGDLSNASKAFHPSEHIRDIYEMRFEELENNLHKELHKLLIKTQYKAFSCVETYFEEMYCNKYEFNDLVKKLDEIQSRINNLYLQMPTVVQVIKGEDVNGFKNTN</sequence>
<keyword evidence="5" id="KW-0472">Membrane</keyword>
<gene>
    <name evidence="8" type="ORF">ERS852385_00005</name>
</gene>
<dbReference type="GO" id="GO:0016020">
    <property type="term" value="C:membrane"/>
    <property type="evidence" value="ECO:0007669"/>
    <property type="project" value="UniProtKB-SubCell"/>
</dbReference>
<dbReference type="InterPro" id="IPR027094">
    <property type="entry name" value="Mitofusin_fam"/>
</dbReference>
<evidence type="ECO:0000256" key="6">
    <source>
        <dbReference type="SAM" id="Coils"/>
    </source>
</evidence>
<organism evidence="8 9">
    <name type="scientific">Mitsuokella jalaludinii</name>
    <dbReference type="NCBI Taxonomy" id="187979"/>
    <lineage>
        <taxon>Bacteria</taxon>
        <taxon>Bacillati</taxon>
        <taxon>Bacillota</taxon>
        <taxon>Negativicutes</taxon>
        <taxon>Selenomonadales</taxon>
        <taxon>Selenomonadaceae</taxon>
        <taxon>Mitsuokella</taxon>
    </lineage>
</organism>
<keyword evidence="3" id="KW-0378">Hydrolase</keyword>
<dbReference type="STRING" id="187979.ERS852385_00005"/>
<dbReference type="Pfam" id="PF00350">
    <property type="entry name" value="Dynamin_N"/>
    <property type="match status" value="1"/>
</dbReference>
<comment type="subcellular location">
    <subcellularLocation>
        <location evidence="1">Membrane</location>
    </subcellularLocation>
</comment>
<dbReference type="InterPro" id="IPR045063">
    <property type="entry name" value="Dynamin_N"/>
</dbReference>
<feature type="domain" description="Dynamin N-terminal" evidence="7">
    <location>
        <begin position="88"/>
        <end position="286"/>
    </location>
</feature>
<dbReference type="OrthoDB" id="1669137at2"/>
<keyword evidence="4" id="KW-0342">GTP-binding</keyword>
<dbReference type="InterPro" id="IPR027417">
    <property type="entry name" value="P-loop_NTPase"/>
</dbReference>
<keyword evidence="6" id="KW-0175">Coiled coil</keyword>
<dbReference type="PANTHER" id="PTHR10465">
    <property type="entry name" value="TRANSMEMBRANE GTPASE FZO1"/>
    <property type="match status" value="1"/>
</dbReference>
<dbReference type="Gene3D" id="3.40.50.300">
    <property type="entry name" value="P-loop containing nucleotide triphosphate hydrolases"/>
    <property type="match status" value="1"/>
</dbReference>
<dbReference type="GO" id="GO:0003924">
    <property type="term" value="F:GTPase activity"/>
    <property type="evidence" value="ECO:0007669"/>
    <property type="project" value="InterPro"/>
</dbReference>
<dbReference type="RefSeq" id="WP_055159832.1">
    <property type="nucleotide sequence ID" value="NZ_CABIWZ010000001.1"/>
</dbReference>
<dbReference type="Proteomes" id="UP000095546">
    <property type="component" value="Unassembled WGS sequence"/>
</dbReference>
<evidence type="ECO:0000256" key="5">
    <source>
        <dbReference type="ARBA" id="ARBA00023136"/>
    </source>
</evidence>
<dbReference type="GO" id="GO:0005525">
    <property type="term" value="F:GTP binding"/>
    <property type="evidence" value="ECO:0007669"/>
    <property type="project" value="UniProtKB-KW"/>
</dbReference>
<evidence type="ECO:0000256" key="1">
    <source>
        <dbReference type="ARBA" id="ARBA00004370"/>
    </source>
</evidence>
<accession>A0A173W2Y4</accession>
<keyword evidence="2" id="KW-0547">Nucleotide-binding</keyword>